<organism evidence="1 2">
    <name type="scientific">Enterococcus durans</name>
    <dbReference type="NCBI Taxonomy" id="53345"/>
    <lineage>
        <taxon>Bacteria</taxon>
        <taxon>Bacillati</taxon>
        <taxon>Bacillota</taxon>
        <taxon>Bacilli</taxon>
        <taxon>Lactobacillales</taxon>
        <taxon>Enterococcaceae</taxon>
        <taxon>Enterococcus</taxon>
    </lineage>
</organism>
<reference evidence="1 2" key="1">
    <citation type="submission" date="2019-09" db="EMBL/GenBank/DDBJ databases">
        <title>Vancomyinc resistant enterococci isolated from farm animals in Switzerland.</title>
        <authorList>
            <person name="Stevens M.J.A."/>
            <person name="Stephan R."/>
            <person name="Morach M."/>
            <person name="Nuesch-Inderbinen M."/>
        </authorList>
    </citation>
    <scope>NUCLEOTIDE SEQUENCE [LARGE SCALE GENOMIC DNA]</scope>
    <source>
        <strain evidence="1 2">GH27</strain>
    </source>
</reference>
<protein>
    <submittedName>
        <fullName evidence="1">Uncharacterized protein</fullName>
    </submittedName>
</protein>
<dbReference type="RefSeq" id="WP_137239050.1">
    <property type="nucleotide sequence ID" value="NZ_CP042597.1"/>
</dbReference>
<dbReference type="Proteomes" id="UP000326078">
    <property type="component" value="Unassembled WGS sequence"/>
</dbReference>
<evidence type="ECO:0000313" key="2">
    <source>
        <dbReference type="Proteomes" id="UP000326078"/>
    </source>
</evidence>
<comment type="caution">
    <text evidence="1">The sequence shown here is derived from an EMBL/GenBank/DDBJ whole genome shotgun (WGS) entry which is preliminary data.</text>
</comment>
<proteinExistence type="predicted"/>
<evidence type="ECO:0000313" key="1">
    <source>
        <dbReference type="EMBL" id="KAA9206076.1"/>
    </source>
</evidence>
<name>A0A5N0YW64_9ENTE</name>
<dbReference type="EMBL" id="VYUT01000007">
    <property type="protein sequence ID" value="KAA9206076.1"/>
    <property type="molecule type" value="Genomic_DNA"/>
</dbReference>
<sequence>MISKYEEKIEYEKFISSLNIVPNHNYIEVSKGSNPAIFTYANGSAVYEFFISKQYLLIFTHSEIILKKYGVDIPKRISHKDIYEFQARELPLTSFHCISFKAFNRKYYFYIDADDVFSLGESSYSSFNYYFLREKKFFGLLDM</sequence>
<dbReference type="AlphaFoldDB" id="A0A5N0YW64"/>
<accession>A0A5N0YW64</accession>
<gene>
    <name evidence="1" type="ORF">F6X95_06235</name>
</gene>